<feature type="compositionally biased region" description="Basic and acidic residues" evidence="1">
    <location>
        <begin position="55"/>
        <end position="89"/>
    </location>
</feature>
<proteinExistence type="predicted"/>
<sequence length="89" mass="9436">MRAPPSCSGGQGSGRPISSLPLLLLAGPLRGRSAPRSVSGDRLQKSGRNRMHSMRALEETAEEGSHEIRLSLEADVDGTDKSIPLKEAT</sequence>
<organism evidence="2">
    <name type="scientific">Ixodes ricinus</name>
    <name type="common">Common tick</name>
    <name type="synonym">Acarus ricinus</name>
    <dbReference type="NCBI Taxonomy" id="34613"/>
    <lineage>
        <taxon>Eukaryota</taxon>
        <taxon>Metazoa</taxon>
        <taxon>Ecdysozoa</taxon>
        <taxon>Arthropoda</taxon>
        <taxon>Chelicerata</taxon>
        <taxon>Arachnida</taxon>
        <taxon>Acari</taxon>
        <taxon>Parasitiformes</taxon>
        <taxon>Ixodida</taxon>
        <taxon>Ixodoidea</taxon>
        <taxon>Ixodidae</taxon>
        <taxon>Ixodinae</taxon>
        <taxon>Ixodes</taxon>
    </lineage>
</organism>
<dbReference type="EMBL" id="GIFC01003978">
    <property type="protein sequence ID" value="MXU86061.1"/>
    <property type="molecule type" value="Transcribed_RNA"/>
</dbReference>
<feature type="region of interest" description="Disordered" evidence="1">
    <location>
        <begin position="28"/>
        <end position="89"/>
    </location>
</feature>
<reference evidence="2" key="1">
    <citation type="submission" date="2019-12" db="EMBL/GenBank/DDBJ databases">
        <title>An insight into the sialome of adult female Ixodes ricinus ticks feeding for 6 days.</title>
        <authorList>
            <person name="Perner J."/>
            <person name="Ribeiro J.M.C."/>
        </authorList>
    </citation>
    <scope>NUCLEOTIDE SEQUENCE</scope>
    <source>
        <strain evidence="2">Semi-engorged</strain>
        <tissue evidence="2">Salivary glands</tissue>
    </source>
</reference>
<accession>A0A6B0U6S3</accession>
<evidence type="ECO:0000313" key="2">
    <source>
        <dbReference type="EMBL" id="MXU86061.1"/>
    </source>
</evidence>
<protein>
    <submittedName>
        <fullName evidence="2">Putative secreted protein</fullName>
    </submittedName>
</protein>
<dbReference type="AlphaFoldDB" id="A0A6B0U6S3"/>
<evidence type="ECO:0000256" key="1">
    <source>
        <dbReference type="SAM" id="MobiDB-lite"/>
    </source>
</evidence>
<name>A0A6B0U6S3_IXORI</name>